<keyword evidence="2" id="KW-1185">Reference proteome</keyword>
<reference evidence="1" key="1">
    <citation type="submission" date="2022-10" db="EMBL/GenBank/DDBJ databases">
        <title>Culturing micro-colonial fungi from biological soil crusts in the Mojave desert and describing Neophaeococcomyces mojavensis, and introducing the new genera and species Taxawa tesnikishii.</title>
        <authorList>
            <person name="Kurbessoian T."/>
            <person name="Stajich J.E."/>
        </authorList>
    </citation>
    <scope>NUCLEOTIDE SEQUENCE</scope>
    <source>
        <strain evidence="1">JES_115</strain>
    </source>
</reference>
<sequence length="254" mass="27290">MSKRTVAYFGATGGSVAASLALALHSGHVCSALVRSEAKLRALLNERSISDERIASHLTIVTGSVKDPAAVAQTLRAPSKGPGVVDVIVSGIGGKPQFAPDPLRPTLEDPTICQDATRTIFDALRSLGGPKPHYVVISTIGVNQFGRDIPIAMTPLYHWLLTIPHTDVRDMETMIMAEMEKPALERVLRSYLIVRPGLLTDGEMTSMERVKVASDINPQFGYTISRNDVGMWIFETAVNGTSAHTGGRIVSITS</sequence>
<organism evidence="1 2">
    <name type="scientific">Coniosporium tulheliwenetii</name>
    <dbReference type="NCBI Taxonomy" id="3383036"/>
    <lineage>
        <taxon>Eukaryota</taxon>
        <taxon>Fungi</taxon>
        <taxon>Dikarya</taxon>
        <taxon>Ascomycota</taxon>
        <taxon>Pezizomycotina</taxon>
        <taxon>Dothideomycetes</taxon>
        <taxon>Dothideomycetes incertae sedis</taxon>
        <taxon>Coniosporium</taxon>
    </lineage>
</organism>
<evidence type="ECO:0000313" key="2">
    <source>
        <dbReference type="Proteomes" id="UP001172680"/>
    </source>
</evidence>
<evidence type="ECO:0000313" key="1">
    <source>
        <dbReference type="EMBL" id="KAJ9635853.1"/>
    </source>
</evidence>
<gene>
    <name evidence="1" type="ORF">H2199_008206</name>
</gene>
<comment type="caution">
    <text evidence="1">The sequence shown here is derived from an EMBL/GenBank/DDBJ whole genome shotgun (WGS) entry which is preliminary data.</text>
</comment>
<protein>
    <submittedName>
        <fullName evidence="1">Uncharacterized protein</fullName>
    </submittedName>
</protein>
<name>A0ACC2YL91_9PEZI</name>
<dbReference type="Proteomes" id="UP001172680">
    <property type="component" value="Unassembled WGS sequence"/>
</dbReference>
<proteinExistence type="predicted"/>
<dbReference type="EMBL" id="JAPDRP010000026">
    <property type="protein sequence ID" value="KAJ9635853.1"/>
    <property type="molecule type" value="Genomic_DNA"/>
</dbReference>
<accession>A0ACC2YL91</accession>